<dbReference type="InterPro" id="IPR012349">
    <property type="entry name" value="Split_barrel_FMN-bd"/>
</dbReference>
<dbReference type="GeneID" id="31366859"/>
<keyword evidence="20" id="KW-1185">Reference proteome</keyword>
<comment type="subunit">
    <text evidence="6">Homodimer.</text>
</comment>
<feature type="domain" description="Pyridoxamine 5'-phosphate oxidase N-terminal" evidence="17">
    <location>
        <begin position="122"/>
        <end position="230"/>
    </location>
</feature>
<feature type="region of interest" description="Disordered" evidence="16">
    <location>
        <begin position="477"/>
        <end position="514"/>
    </location>
</feature>
<dbReference type="PANTHER" id="PTHR10851:SF0">
    <property type="entry name" value="PYRIDOXINE-5'-PHOSPHATE OXIDASE"/>
    <property type="match status" value="1"/>
</dbReference>
<evidence type="ECO:0000259" key="18">
    <source>
        <dbReference type="Pfam" id="PF10590"/>
    </source>
</evidence>
<dbReference type="AlphaFoldDB" id="D3BT98"/>
<dbReference type="UniPathway" id="UPA01068">
    <property type="reaction ID" value="UER00304"/>
</dbReference>
<comment type="similarity">
    <text evidence="5">Belongs to the pyridoxamine 5'-phosphate oxidase family.</text>
</comment>
<dbReference type="NCBIfam" id="TIGR00558">
    <property type="entry name" value="pdxH"/>
    <property type="match status" value="1"/>
</dbReference>
<evidence type="ECO:0000256" key="14">
    <source>
        <dbReference type="ARBA" id="ARBA00073441"/>
    </source>
</evidence>
<feature type="region of interest" description="Disordered" evidence="16">
    <location>
        <begin position="605"/>
        <end position="644"/>
    </location>
</feature>
<gene>
    <name evidence="19" type="ORF">PPL_11391</name>
</gene>
<dbReference type="InterPro" id="IPR019740">
    <property type="entry name" value="Pyridox_Oxase_CS"/>
</dbReference>
<keyword evidence="10" id="KW-0560">Oxidoreductase</keyword>
<dbReference type="PANTHER" id="PTHR10851">
    <property type="entry name" value="PYRIDOXINE-5-PHOSPHATE OXIDASE"/>
    <property type="match status" value="1"/>
</dbReference>
<dbReference type="Pfam" id="PF10590">
    <property type="entry name" value="PNP_phzG_C"/>
    <property type="match status" value="1"/>
</dbReference>
<comment type="cofactor">
    <cofactor evidence="1">
        <name>FMN</name>
        <dbReference type="ChEBI" id="CHEBI:58210"/>
    </cofactor>
</comment>
<evidence type="ECO:0000256" key="6">
    <source>
        <dbReference type="ARBA" id="ARBA00011738"/>
    </source>
</evidence>
<keyword evidence="8" id="KW-0285">Flavoprotein</keyword>
<evidence type="ECO:0000256" key="2">
    <source>
        <dbReference type="ARBA" id="ARBA00003691"/>
    </source>
</evidence>
<evidence type="ECO:0000256" key="10">
    <source>
        <dbReference type="ARBA" id="ARBA00023002"/>
    </source>
</evidence>
<evidence type="ECO:0000256" key="12">
    <source>
        <dbReference type="ARBA" id="ARBA00050530"/>
    </source>
</evidence>
<dbReference type="GO" id="GO:0004733">
    <property type="term" value="F:pyridoxamine phosphate oxidase activity"/>
    <property type="evidence" value="ECO:0007669"/>
    <property type="project" value="UniProtKB-EC"/>
</dbReference>
<dbReference type="InterPro" id="IPR000659">
    <property type="entry name" value="Pyridox_Oxase"/>
</dbReference>
<sequence>MLLFDRCNDYDDDDDDYDNDDDDDNFINLHSILLTLIYLVMQAKNHITRFDKQQLQQQQHSNSSNSNSSNELHHEKTMMSSPLLSSMREDYRLGNLEENSLLESPFKQFDRWFEDEILWKNVSEPNAMHLCTATKDGKPSGRIVLLKYFDEKGFVFFTNYNSRKSKELLENPYAAVTFYWSQRQIRIEGTVEKTSREESDAYFKTRPKQSQIGAWVSEFQSSEVTKHKLTEDTYLLEKKYESSEVPPPEFWGGWRIIPTSFEFWQGKGGRIHDRIKYKRESILNLDAQSIDPISHEFSLKVWRNFKYLTTTPNGREGECPICHHSTNQLSLLLHINGCIKRLSVFVDGLSASDEETLNILSYHSGLQQRSAGSGILTDSSNGNNRVINDVGNDITSDMQNEGDIVVETTILTSDQITFTSTTANDNDVEMNDIHTSTTTTTMTTTTTTNNTNISPDISSVSIGSNNSELLLPMNVNTTTTSNINNNNRNNRPTKNNKLKDSGSRNGTIKKDGDLRAMTPEEVQALAVTMGLSVVDKKKHQIVKEISLLRAQRQLEQQEQQLQLQQQIQPLQAPSISNTPNSLESASSSLFTSLEQPIPMILSLPIEQQSTDNINDNRRRKNVRNNNNNSDNSNNNNGIRNNSLRRNKKNDADVRIISRDPSTMTFSNLLVVKILRHMCTYELWLSKLIFLRSRPLLKKILDLCLLSKSIFRLVSTHILPIVPFELTQRLNTNFLTKIEYPWCPLKSIQYLIYKNYDPKLKFGEILGSLDQVEQLVLPQQITVEQAIPLCSNTPSLRKLTTPRKLLMSQEFLDTLRVNCSHLTSLIINEDSTNYEFNDLMTKNLLNYIARSSVVKVLTDSVFATDIFQQIKTTVKNSLQISYNYRSEAAYTVPNCTKILYLNPHAENAS</sequence>
<dbReference type="NCBIfam" id="NF004231">
    <property type="entry name" value="PRK05679.1"/>
    <property type="match status" value="1"/>
</dbReference>
<feature type="compositionally biased region" description="Basic and acidic residues" evidence="16">
    <location>
        <begin position="497"/>
        <end position="514"/>
    </location>
</feature>
<evidence type="ECO:0000256" key="1">
    <source>
        <dbReference type="ARBA" id="ARBA00001917"/>
    </source>
</evidence>
<evidence type="ECO:0000256" key="3">
    <source>
        <dbReference type="ARBA" id="ARBA00004738"/>
    </source>
</evidence>
<comment type="catalytic activity">
    <reaction evidence="12">
        <text>pyridoxamine 5'-phosphate + O2 + H2O = pyridoxal 5'-phosphate + H2O2 + NH4(+)</text>
        <dbReference type="Rhea" id="RHEA:15817"/>
        <dbReference type="ChEBI" id="CHEBI:15377"/>
        <dbReference type="ChEBI" id="CHEBI:15379"/>
        <dbReference type="ChEBI" id="CHEBI:16240"/>
        <dbReference type="ChEBI" id="CHEBI:28938"/>
        <dbReference type="ChEBI" id="CHEBI:58451"/>
        <dbReference type="ChEBI" id="CHEBI:597326"/>
        <dbReference type="EC" id="1.4.3.5"/>
    </reaction>
    <physiologicalReaction direction="left-to-right" evidence="12">
        <dbReference type="Rhea" id="RHEA:15818"/>
    </physiologicalReaction>
</comment>
<dbReference type="Proteomes" id="UP000001396">
    <property type="component" value="Unassembled WGS sequence"/>
</dbReference>
<dbReference type="FunFam" id="2.30.110.10:FF:000020">
    <property type="entry name" value="PNPO isoform 11"/>
    <property type="match status" value="1"/>
</dbReference>
<evidence type="ECO:0000256" key="7">
    <source>
        <dbReference type="ARBA" id="ARBA00012801"/>
    </source>
</evidence>
<dbReference type="PROSITE" id="PS01064">
    <property type="entry name" value="PYRIDOX_OXIDASE"/>
    <property type="match status" value="1"/>
</dbReference>
<dbReference type="EMBL" id="ADBJ01000056">
    <property type="protein sequence ID" value="EFA75315.1"/>
    <property type="molecule type" value="Genomic_DNA"/>
</dbReference>
<dbReference type="STRING" id="670386.D3BT98"/>
<dbReference type="Gene3D" id="2.30.110.10">
    <property type="entry name" value="Electron Transport, Fmn-binding Protein, Chain A"/>
    <property type="match status" value="1"/>
</dbReference>
<comment type="pathway">
    <text evidence="3">Cofactor metabolism; pyridoxal 5'-phosphate salvage; pyridoxal 5'-phosphate from pyridoxamine 5'-phosphate: step 1/1.</text>
</comment>
<evidence type="ECO:0000256" key="5">
    <source>
        <dbReference type="ARBA" id="ARBA00007301"/>
    </source>
</evidence>
<dbReference type="InParanoid" id="D3BT98"/>
<feature type="region of interest" description="Disordered" evidence="16">
    <location>
        <begin position="51"/>
        <end position="79"/>
    </location>
</feature>
<feature type="compositionally biased region" description="Low complexity" evidence="16">
    <location>
        <begin position="477"/>
        <end position="495"/>
    </location>
</feature>
<dbReference type="RefSeq" id="XP_020427449.1">
    <property type="nucleotide sequence ID" value="XM_020582146.1"/>
</dbReference>
<evidence type="ECO:0000259" key="17">
    <source>
        <dbReference type="Pfam" id="PF01243"/>
    </source>
</evidence>
<keyword evidence="11" id="KW-0664">Pyridoxine biosynthesis</keyword>
<evidence type="ECO:0000256" key="11">
    <source>
        <dbReference type="ARBA" id="ARBA00023096"/>
    </source>
</evidence>
<dbReference type="EC" id="1.4.3.5" evidence="7"/>
<dbReference type="InterPro" id="IPR011576">
    <property type="entry name" value="Pyridox_Oxase_N"/>
</dbReference>
<evidence type="ECO:0000256" key="16">
    <source>
        <dbReference type="SAM" id="MobiDB-lite"/>
    </source>
</evidence>
<reference evidence="19 20" key="1">
    <citation type="journal article" date="2011" name="Genome Res.">
        <title>Phylogeny-wide analysis of social amoeba genomes highlights ancient origins for complex intercellular communication.</title>
        <authorList>
            <person name="Heidel A.J."/>
            <person name="Lawal H.M."/>
            <person name="Felder M."/>
            <person name="Schilde C."/>
            <person name="Helps N.R."/>
            <person name="Tunggal B."/>
            <person name="Rivero F."/>
            <person name="John U."/>
            <person name="Schleicher M."/>
            <person name="Eichinger L."/>
            <person name="Platzer M."/>
            <person name="Noegel A.A."/>
            <person name="Schaap P."/>
            <person name="Gloeckner G."/>
        </authorList>
    </citation>
    <scope>NUCLEOTIDE SEQUENCE [LARGE SCALE GENOMIC DNA]</scope>
    <source>
        <strain evidence="20">ATCC 26659 / Pp 5 / PN500</strain>
    </source>
</reference>
<comment type="caution">
    <text evidence="19">The sequence shown here is derived from an EMBL/GenBank/DDBJ whole genome shotgun (WGS) entry which is preliminary data.</text>
</comment>
<comment type="pathway">
    <text evidence="4">Cofactor metabolism; pyridoxal 5'-phosphate salvage; pyridoxal 5'-phosphate from pyridoxine 5'-phosphate: step 1/1.</text>
</comment>
<feature type="domain" description="Pyridoxine 5'-phosphate oxidase dimerisation C-terminal" evidence="18">
    <location>
        <begin position="251"/>
        <end position="281"/>
    </location>
</feature>
<keyword evidence="9" id="KW-0288">FMN</keyword>
<comment type="catalytic activity">
    <reaction evidence="13">
        <text>pyridoxine 5'-phosphate + O2 = pyridoxal 5'-phosphate + H2O2</text>
        <dbReference type="Rhea" id="RHEA:15149"/>
        <dbReference type="ChEBI" id="CHEBI:15379"/>
        <dbReference type="ChEBI" id="CHEBI:16240"/>
        <dbReference type="ChEBI" id="CHEBI:58589"/>
        <dbReference type="ChEBI" id="CHEBI:597326"/>
        <dbReference type="EC" id="1.4.3.5"/>
    </reaction>
    <physiologicalReaction direction="left-to-right" evidence="13">
        <dbReference type="Rhea" id="RHEA:15150"/>
    </physiologicalReaction>
</comment>
<evidence type="ECO:0000256" key="8">
    <source>
        <dbReference type="ARBA" id="ARBA00022630"/>
    </source>
</evidence>
<comment type="function">
    <text evidence="2">Catalyzes the oxidation of either pyridoxine 5'-phosphate (PNP) or pyridoxamine 5'-phosphate (PMP) into pyridoxal 5'-phosphate (PLP).</text>
</comment>
<name>D3BT98_HETP5</name>
<dbReference type="SUPFAM" id="SSF50475">
    <property type="entry name" value="FMN-binding split barrel"/>
    <property type="match status" value="1"/>
</dbReference>
<dbReference type="GO" id="GO:0010181">
    <property type="term" value="F:FMN binding"/>
    <property type="evidence" value="ECO:0007669"/>
    <property type="project" value="InterPro"/>
</dbReference>
<proteinExistence type="inferred from homology"/>
<feature type="compositionally biased region" description="Low complexity" evidence="16">
    <location>
        <begin position="623"/>
        <end position="641"/>
    </location>
</feature>
<evidence type="ECO:0000256" key="13">
    <source>
        <dbReference type="ARBA" id="ARBA00052947"/>
    </source>
</evidence>
<dbReference type="InterPro" id="IPR019576">
    <property type="entry name" value="Pyridoxamine_oxidase_dimer_C"/>
</dbReference>
<accession>D3BT98</accession>
<protein>
    <recommendedName>
        <fullName evidence="14">Pyridoxine-5'-phosphate oxidase</fullName>
        <ecNumber evidence="7">1.4.3.5</ecNumber>
    </recommendedName>
    <alternativeName>
        <fullName evidence="15">Pyridoxamine-phosphate oxidase</fullName>
    </alternativeName>
</protein>
<dbReference type="HAMAP" id="MF_01629">
    <property type="entry name" value="PdxH"/>
    <property type="match status" value="1"/>
</dbReference>
<organism evidence="19 20">
    <name type="scientific">Heterostelium pallidum (strain ATCC 26659 / Pp 5 / PN500)</name>
    <name type="common">Cellular slime mold</name>
    <name type="synonym">Polysphondylium pallidum</name>
    <dbReference type="NCBI Taxonomy" id="670386"/>
    <lineage>
        <taxon>Eukaryota</taxon>
        <taxon>Amoebozoa</taxon>
        <taxon>Evosea</taxon>
        <taxon>Eumycetozoa</taxon>
        <taxon>Dictyostelia</taxon>
        <taxon>Acytosteliales</taxon>
        <taxon>Acytosteliaceae</taxon>
        <taxon>Heterostelium</taxon>
    </lineage>
</organism>
<feature type="compositionally biased region" description="Low complexity" evidence="16">
    <location>
        <begin position="53"/>
        <end position="70"/>
    </location>
</feature>
<evidence type="ECO:0000256" key="9">
    <source>
        <dbReference type="ARBA" id="ARBA00022643"/>
    </source>
</evidence>
<evidence type="ECO:0000256" key="15">
    <source>
        <dbReference type="ARBA" id="ARBA00077914"/>
    </source>
</evidence>
<evidence type="ECO:0000256" key="4">
    <source>
        <dbReference type="ARBA" id="ARBA00005037"/>
    </source>
</evidence>
<evidence type="ECO:0000313" key="19">
    <source>
        <dbReference type="EMBL" id="EFA75315.1"/>
    </source>
</evidence>
<dbReference type="GO" id="GO:0008615">
    <property type="term" value="P:pyridoxine biosynthetic process"/>
    <property type="evidence" value="ECO:0007669"/>
    <property type="project" value="UniProtKB-KW"/>
</dbReference>
<dbReference type="Pfam" id="PF01243">
    <property type="entry name" value="PNPOx_N"/>
    <property type="match status" value="1"/>
</dbReference>
<evidence type="ECO:0000313" key="20">
    <source>
        <dbReference type="Proteomes" id="UP000001396"/>
    </source>
</evidence>